<dbReference type="GO" id="GO:0097730">
    <property type="term" value="C:non-motile cilium"/>
    <property type="evidence" value="ECO:0007669"/>
    <property type="project" value="TreeGrafter"/>
</dbReference>
<reference evidence="2 3" key="2">
    <citation type="submission" date="2018-11" db="EMBL/GenBank/DDBJ databases">
        <authorList>
            <consortium name="Pathogen Informatics"/>
        </authorList>
    </citation>
    <scope>NUCLEOTIDE SEQUENCE [LARGE SCALE GENOMIC DNA]</scope>
</reference>
<evidence type="ECO:0000313" key="4">
    <source>
        <dbReference type="WBParaSite" id="GPUH_0001886501-mRNA-1"/>
    </source>
</evidence>
<sequence length="261" mass="29747">MEDRYEGFNDYDHVYDAQNVLGDEVFQQAVARSSYGRRPKSSAMRPGTLRLTTPVSRVDTATAGLRMGTATMLRSTLGSRIGNEPSRPMTAVRGAGYSSAGRGASFNPLKMNVTEKPPDESNEEKCRQMEKKVNELLKESIFAWEKGQMKQALEKAKEAGRRERAVVKMREQLSVVEQLNLDLTFTYMANNLLTEALNTYQVIVKNKMFANSSRLKVNIANIYFKQKDYKKAIKYYRMALDQVPNFQKSKRQVNSLYLHLC</sequence>
<organism evidence="4">
    <name type="scientific">Gongylonema pulchrum</name>
    <dbReference type="NCBI Taxonomy" id="637853"/>
    <lineage>
        <taxon>Eukaryota</taxon>
        <taxon>Metazoa</taxon>
        <taxon>Ecdysozoa</taxon>
        <taxon>Nematoda</taxon>
        <taxon>Chromadorea</taxon>
        <taxon>Rhabditida</taxon>
        <taxon>Spirurina</taxon>
        <taxon>Spiruromorpha</taxon>
        <taxon>Spiruroidea</taxon>
        <taxon>Gongylonematidae</taxon>
        <taxon>Gongylonema</taxon>
    </lineage>
</organism>
<dbReference type="PROSITE" id="PS50293">
    <property type="entry name" value="TPR_REGION"/>
    <property type="match status" value="1"/>
</dbReference>
<protein>
    <submittedName>
        <fullName evidence="4">TPR_REGION domain-containing protein</fullName>
    </submittedName>
</protein>
<dbReference type="Proteomes" id="UP000271098">
    <property type="component" value="Unassembled WGS sequence"/>
</dbReference>
<dbReference type="SUPFAM" id="SSF48452">
    <property type="entry name" value="TPR-like"/>
    <property type="match status" value="1"/>
</dbReference>
<name>A0A183ECZ9_9BILA</name>
<dbReference type="EMBL" id="UYRT01087435">
    <property type="protein sequence ID" value="VDN32556.1"/>
    <property type="molecule type" value="Genomic_DNA"/>
</dbReference>
<reference evidence="4" key="1">
    <citation type="submission" date="2016-06" db="UniProtKB">
        <authorList>
            <consortium name="WormBaseParasite"/>
        </authorList>
    </citation>
    <scope>IDENTIFICATION</scope>
</reference>
<evidence type="ECO:0000256" key="1">
    <source>
        <dbReference type="PROSITE-ProRule" id="PRU00339"/>
    </source>
</evidence>
<dbReference type="PANTHER" id="PTHR44117:SF1">
    <property type="entry name" value="INTRAFLAGELLAR TRANSPORT PROTEIN 88 HOMOLOG"/>
    <property type="match status" value="1"/>
</dbReference>
<dbReference type="GO" id="GO:0005814">
    <property type="term" value="C:centriole"/>
    <property type="evidence" value="ECO:0007669"/>
    <property type="project" value="TreeGrafter"/>
</dbReference>
<dbReference type="GO" id="GO:1905515">
    <property type="term" value="P:non-motile cilium assembly"/>
    <property type="evidence" value="ECO:0007669"/>
    <property type="project" value="TreeGrafter"/>
</dbReference>
<dbReference type="PROSITE" id="PS50005">
    <property type="entry name" value="TPR"/>
    <property type="match status" value="1"/>
</dbReference>
<dbReference type="GO" id="GO:0042073">
    <property type="term" value="P:intraciliary transport"/>
    <property type="evidence" value="ECO:0007669"/>
    <property type="project" value="TreeGrafter"/>
</dbReference>
<keyword evidence="3" id="KW-1185">Reference proteome</keyword>
<proteinExistence type="predicted"/>
<gene>
    <name evidence="2" type="ORF">GPUH_LOCUS18840</name>
</gene>
<accession>A0A183ECZ9</accession>
<evidence type="ECO:0000313" key="2">
    <source>
        <dbReference type="EMBL" id="VDN32556.1"/>
    </source>
</evidence>
<dbReference type="Pfam" id="PF00515">
    <property type="entry name" value="TPR_1"/>
    <property type="match status" value="1"/>
</dbReference>
<dbReference type="SMART" id="SM00028">
    <property type="entry name" value="TPR"/>
    <property type="match status" value="1"/>
</dbReference>
<dbReference type="InterPro" id="IPR019734">
    <property type="entry name" value="TPR_rpt"/>
</dbReference>
<dbReference type="OrthoDB" id="1926212at2759"/>
<dbReference type="InterPro" id="IPR011990">
    <property type="entry name" value="TPR-like_helical_dom_sf"/>
</dbReference>
<dbReference type="GO" id="GO:0019894">
    <property type="term" value="F:kinesin binding"/>
    <property type="evidence" value="ECO:0007669"/>
    <property type="project" value="TreeGrafter"/>
</dbReference>
<dbReference type="WBParaSite" id="GPUH_0001886501-mRNA-1">
    <property type="protein sequence ID" value="GPUH_0001886501-mRNA-1"/>
    <property type="gene ID" value="GPUH_0001886501"/>
</dbReference>
<keyword evidence="1" id="KW-0802">TPR repeat</keyword>
<feature type="repeat" description="TPR" evidence="1">
    <location>
        <begin position="213"/>
        <end position="246"/>
    </location>
</feature>
<dbReference type="PANTHER" id="PTHR44117">
    <property type="entry name" value="INTRAFLAGELLAR TRANSPORT PROTEIN 88 HOMOLOG"/>
    <property type="match status" value="1"/>
</dbReference>
<dbReference type="Gene3D" id="1.25.40.10">
    <property type="entry name" value="Tetratricopeptide repeat domain"/>
    <property type="match status" value="1"/>
</dbReference>
<dbReference type="GO" id="GO:0036064">
    <property type="term" value="C:ciliary basal body"/>
    <property type="evidence" value="ECO:0007669"/>
    <property type="project" value="TreeGrafter"/>
</dbReference>
<dbReference type="GO" id="GO:0097546">
    <property type="term" value="C:ciliary base"/>
    <property type="evidence" value="ECO:0007669"/>
    <property type="project" value="TreeGrafter"/>
</dbReference>
<evidence type="ECO:0000313" key="3">
    <source>
        <dbReference type="Proteomes" id="UP000271098"/>
    </source>
</evidence>
<dbReference type="AlphaFoldDB" id="A0A183ECZ9"/>